<dbReference type="SUPFAM" id="SSF82171">
    <property type="entry name" value="DPP6 N-terminal domain-like"/>
    <property type="match status" value="1"/>
</dbReference>
<reference evidence="1 2" key="1">
    <citation type="submission" date="2021-12" db="EMBL/GenBank/DDBJ databases">
        <title>Discovery of the Pendulisporaceae a myxobacterial family with distinct sporulation behavior and unique specialized metabolism.</title>
        <authorList>
            <person name="Garcia R."/>
            <person name="Popoff A."/>
            <person name="Bader C.D."/>
            <person name="Loehr J."/>
            <person name="Walesch S."/>
            <person name="Walt C."/>
            <person name="Boldt J."/>
            <person name="Bunk B."/>
            <person name="Haeckl F.J.F.P.J."/>
            <person name="Gunesch A.P."/>
            <person name="Birkelbach J."/>
            <person name="Nuebel U."/>
            <person name="Pietschmann T."/>
            <person name="Bach T."/>
            <person name="Mueller R."/>
        </authorList>
    </citation>
    <scope>NUCLEOTIDE SEQUENCE [LARGE SCALE GENOMIC DNA]</scope>
    <source>
        <strain evidence="1 2">MSr12523</strain>
    </source>
</reference>
<keyword evidence="2" id="KW-1185">Reference proteome</keyword>
<sequence>MYVDTQYQNESSKGLWDLVVGQRTSSTSVGKATWLEGINSPQTDRWPFISADSLTLVFASDRGRPGKSRIFLSRRSTTSVPFGPAQEISGLPPGSLQSPYLRGNELWFQGPDGNGDIYWSTLTNGMAGPATPVSELNYAATPEISPVVTPEGLLAFWASANHETDGGPPSGRSDFDIWLGTRGSLDESFYVRKVTELNSESNEWPTWISPDGCRLYFISKREGAQFVYVASR</sequence>
<proteinExistence type="predicted"/>
<accession>A0ABZ2K8R7</accession>
<dbReference type="Gene3D" id="2.120.10.30">
    <property type="entry name" value="TolB, C-terminal domain"/>
    <property type="match status" value="1"/>
</dbReference>
<dbReference type="InterPro" id="IPR011042">
    <property type="entry name" value="6-blade_b-propeller_TolB-like"/>
</dbReference>
<gene>
    <name evidence="1" type="ORF">LZC95_45810</name>
</gene>
<evidence type="ECO:0000313" key="2">
    <source>
        <dbReference type="Proteomes" id="UP001379533"/>
    </source>
</evidence>
<dbReference type="RefSeq" id="WP_394844357.1">
    <property type="nucleotide sequence ID" value="NZ_CP089982.1"/>
</dbReference>
<name>A0ABZ2K8R7_9BACT</name>
<dbReference type="InterPro" id="IPR011659">
    <property type="entry name" value="WD40"/>
</dbReference>
<dbReference type="Proteomes" id="UP001379533">
    <property type="component" value="Chromosome"/>
</dbReference>
<dbReference type="Pfam" id="PF07676">
    <property type="entry name" value="PD40"/>
    <property type="match status" value="2"/>
</dbReference>
<protein>
    <submittedName>
        <fullName evidence="1">Uncharacterized protein</fullName>
    </submittedName>
</protein>
<organism evidence="1 2">
    <name type="scientific">Pendulispora brunnea</name>
    <dbReference type="NCBI Taxonomy" id="2905690"/>
    <lineage>
        <taxon>Bacteria</taxon>
        <taxon>Pseudomonadati</taxon>
        <taxon>Myxococcota</taxon>
        <taxon>Myxococcia</taxon>
        <taxon>Myxococcales</taxon>
        <taxon>Sorangiineae</taxon>
        <taxon>Pendulisporaceae</taxon>
        <taxon>Pendulispora</taxon>
    </lineage>
</organism>
<evidence type="ECO:0000313" key="1">
    <source>
        <dbReference type="EMBL" id="WXA93758.1"/>
    </source>
</evidence>
<dbReference type="EMBL" id="CP089982">
    <property type="protein sequence ID" value="WXA93758.1"/>
    <property type="molecule type" value="Genomic_DNA"/>
</dbReference>